<evidence type="ECO:0000256" key="1">
    <source>
        <dbReference type="SAM" id="MobiDB-lite"/>
    </source>
</evidence>
<keyword evidence="2" id="KW-0732">Signal</keyword>
<reference evidence="4" key="2">
    <citation type="journal article" date="2018" name="Plant J.">
        <title>The Sorghum bicolor reference genome: improved assembly, gene annotations, a transcriptome atlas, and signatures of genome organization.</title>
        <authorList>
            <person name="McCormick R.F."/>
            <person name="Truong S.K."/>
            <person name="Sreedasyam A."/>
            <person name="Jenkins J."/>
            <person name="Shu S."/>
            <person name="Sims D."/>
            <person name="Kennedy M."/>
            <person name="Amirebrahimi M."/>
            <person name="Weers B.D."/>
            <person name="McKinley B."/>
            <person name="Mattison A."/>
            <person name="Morishige D.T."/>
            <person name="Grimwood J."/>
            <person name="Schmutz J."/>
            <person name="Mullet J.E."/>
        </authorList>
    </citation>
    <scope>NUCLEOTIDE SEQUENCE [LARGE SCALE GENOMIC DNA]</scope>
    <source>
        <strain evidence="4">cv. BTx623</strain>
    </source>
</reference>
<accession>A0A1W0W4B4</accession>
<evidence type="ECO:0000256" key="2">
    <source>
        <dbReference type="SAM" id="SignalP"/>
    </source>
</evidence>
<organism evidence="3 4">
    <name type="scientific">Sorghum bicolor</name>
    <name type="common">Sorghum</name>
    <name type="synonym">Sorghum vulgare</name>
    <dbReference type="NCBI Taxonomy" id="4558"/>
    <lineage>
        <taxon>Eukaryota</taxon>
        <taxon>Viridiplantae</taxon>
        <taxon>Streptophyta</taxon>
        <taxon>Embryophyta</taxon>
        <taxon>Tracheophyta</taxon>
        <taxon>Spermatophyta</taxon>
        <taxon>Magnoliopsida</taxon>
        <taxon>Liliopsida</taxon>
        <taxon>Poales</taxon>
        <taxon>Poaceae</taxon>
        <taxon>PACMAD clade</taxon>
        <taxon>Panicoideae</taxon>
        <taxon>Andropogonodae</taxon>
        <taxon>Andropogoneae</taxon>
        <taxon>Sorghinae</taxon>
        <taxon>Sorghum</taxon>
    </lineage>
</organism>
<dbReference type="EMBL" id="CM000761">
    <property type="protein sequence ID" value="OQU89249.1"/>
    <property type="molecule type" value="Genomic_DNA"/>
</dbReference>
<dbReference type="Gramene" id="OQU89249">
    <property type="protein sequence ID" value="OQU89249"/>
    <property type="gene ID" value="SORBI_3002G164960"/>
</dbReference>
<reference evidence="3 4" key="1">
    <citation type="journal article" date="2009" name="Nature">
        <title>The Sorghum bicolor genome and the diversification of grasses.</title>
        <authorList>
            <person name="Paterson A.H."/>
            <person name="Bowers J.E."/>
            <person name="Bruggmann R."/>
            <person name="Dubchak I."/>
            <person name="Grimwood J."/>
            <person name="Gundlach H."/>
            <person name="Haberer G."/>
            <person name="Hellsten U."/>
            <person name="Mitros T."/>
            <person name="Poliakov A."/>
            <person name="Schmutz J."/>
            <person name="Spannagl M."/>
            <person name="Tang H."/>
            <person name="Wang X."/>
            <person name="Wicker T."/>
            <person name="Bharti A.K."/>
            <person name="Chapman J."/>
            <person name="Feltus F.A."/>
            <person name="Gowik U."/>
            <person name="Grigoriev I.V."/>
            <person name="Lyons E."/>
            <person name="Maher C.A."/>
            <person name="Martis M."/>
            <person name="Narechania A."/>
            <person name="Otillar R.P."/>
            <person name="Penning B.W."/>
            <person name="Salamov A.A."/>
            <person name="Wang Y."/>
            <person name="Zhang L."/>
            <person name="Carpita N.C."/>
            <person name="Freeling M."/>
            <person name="Gingle A.R."/>
            <person name="Hash C.T."/>
            <person name="Keller B."/>
            <person name="Klein P."/>
            <person name="Kresovich S."/>
            <person name="McCann M.C."/>
            <person name="Ming R."/>
            <person name="Peterson D.G."/>
            <person name="Mehboob-ur-Rahman"/>
            <person name="Ware D."/>
            <person name="Westhoff P."/>
            <person name="Mayer K.F."/>
            <person name="Messing J."/>
            <person name="Rokhsar D.S."/>
        </authorList>
    </citation>
    <scope>NUCLEOTIDE SEQUENCE [LARGE SCALE GENOMIC DNA]</scope>
    <source>
        <strain evidence="4">cv. BTx623</strain>
    </source>
</reference>
<protein>
    <submittedName>
        <fullName evidence="3">Uncharacterized protein</fullName>
    </submittedName>
</protein>
<feature type="signal peptide" evidence="2">
    <location>
        <begin position="1"/>
        <end position="26"/>
    </location>
</feature>
<proteinExistence type="predicted"/>
<keyword evidence="4" id="KW-1185">Reference proteome</keyword>
<gene>
    <name evidence="3" type="ORF">SORBI_3002G164960</name>
</gene>
<dbReference type="InParanoid" id="A0A1W0W4B4"/>
<dbReference type="OMA" id="MNTTSHS"/>
<evidence type="ECO:0000313" key="3">
    <source>
        <dbReference type="EMBL" id="OQU89249.1"/>
    </source>
</evidence>
<evidence type="ECO:0000313" key="4">
    <source>
        <dbReference type="Proteomes" id="UP000000768"/>
    </source>
</evidence>
<name>A0A1W0W4B4_SORBI</name>
<dbReference type="AlphaFoldDB" id="A0A1W0W4B4"/>
<feature type="compositionally biased region" description="Basic and acidic residues" evidence="1">
    <location>
        <begin position="159"/>
        <end position="173"/>
    </location>
</feature>
<dbReference type="Proteomes" id="UP000000768">
    <property type="component" value="Chromosome 2"/>
</dbReference>
<feature type="compositionally biased region" description="Low complexity" evidence="1">
    <location>
        <begin position="127"/>
        <end position="141"/>
    </location>
</feature>
<sequence length="173" mass="18650">MQVQRKETKIMGVIWSTLQIFCLACCCPKNAIQSMVTSILKRTSGPCCCCLQHHQQQPLSPTRPSASHPKFKPPQPPDQPELSGSPVASKQPLFGEKVHVPPGTSGGAHPVNTRSDSEAMVTTAAASSPHPLLSSSTPRSPHTGDEFSRYQHYSAASEEAGHGEERDVTSPRK</sequence>
<feature type="region of interest" description="Disordered" evidence="1">
    <location>
        <begin position="59"/>
        <end position="173"/>
    </location>
</feature>
<feature type="chain" id="PRO_5012258204" evidence="2">
    <location>
        <begin position="27"/>
        <end position="173"/>
    </location>
</feature>